<dbReference type="RefSeq" id="WP_137263958.1">
    <property type="nucleotide sequence ID" value="NZ_SZQL01000029.1"/>
</dbReference>
<dbReference type="Proteomes" id="UP000305848">
    <property type="component" value="Unassembled WGS sequence"/>
</dbReference>
<dbReference type="EMBL" id="SZQL01000029">
    <property type="protein sequence ID" value="TKK64702.1"/>
    <property type="molecule type" value="Genomic_DNA"/>
</dbReference>
<comment type="caution">
    <text evidence="2">The sequence shown here is derived from an EMBL/GenBank/DDBJ whole genome shotgun (WGS) entry which is preliminary data.</text>
</comment>
<accession>A0A4U3KR48</accession>
<evidence type="ECO:0000256" key="1">
    <source>
        <dbReference type="SAM" id="MobiDB-lite"/>
    </source>
</evidence>
<evidence type="ECO:0000313" key="3">
    <source>
        <dbReference type="Proteomes" id="UP000305848"/>
    </source>
</evidence>
<name>A0A4U3KR48_9BACT</name>
<sequence>MDVQHLSALIEMLSSLGFSASTGRILLFNACIRQKQFVIRERMCFGEDTINYQLSFHEDITSKRLTCSYYDATLRKAVEISASLINGVDVLELEKQMQAVDWQMPPENSSSDGFIIADKNTWKQEATIEEITRDLEALTSSAEGAVLANLLKYKFWTDITLQSTISELTVLKSKYELSQRFYIINGEGITATEAYRFLNNRWLERQVHANNRLLRKNAMVQHDAEPIPKSTNNKSKKPALKGEIEK</sequence>
<dbReference type="OrthoDB" id="675685at2"/>
<organism evidence="2 3">
    <name type="scientific">Ilyomonas limi</name>
    <dbReference type="NCBI Taxonomy" id="2575867"/>
    <lineage>
        <taxon>Bacteria</taxon>
        <taxon>Pseudomonadati</taxon>
        <taxon>Bacteroidota</taxon>
        <taxon>Chitinophagia</taxon>
        <taxon>Chitinophagales</taxon>
        <taxon>Chitinophagaceae</taxon>
        <taxon>Ilyomonas</taxon>
    </lineage>
</organism>
<keyword evidence="3" id="KW-1185">Reference proteome</keyword>
<dbReference type="AlphaFoldDB" id="A0A4U3KR48"/>
<reference evidence="2 3" key="1">
    <citation type="submission" date="2019-05" db="EMBL/GenBank/DDBJ databases">
        <title>Panacibacter sp. strain 17mud1-8 Genome sequencing and assembly.</title>
        <authorList>
            <person name="Chhetri G."/>
        </authorList>
    </citation>
    <scope>NUCLEOTIDE SEQUENCE [LARGE SCALE GENOMIC DNA]</scope>
    <source>
        <strain evidence="2 3">17mud1-8</strain>
    </source>
</reference>
<evidence type="ECO:0000313" key="2">
    <source>
        <dbReference type="EMBL" id="TKK64702.1"/>
    </source>
</evidence>
<proteinExistence type="predicted"/>
<feature type="region of interest" description="Disordered" evidence="1">
    <location>
        <begin position="219"/>
        <end position="246"/>
    </location>
</feature>
<gene>
    <name evidence="2" type="ORF">FC093_21890</name>
</gene>
<protein>
    <submittedName>
        <fullName evidence="2">Uncharacterized protein</fullName>
    </submittedName>
</protein>